<dbReference type="InterPro" id="IPR029149">
    <property type="entry name" value="Creatin/AminoP/Spt16_N"/>
</dbReference>
<reference evidence="4 5" key="1">
    <citation type="submission" date="2017-09" db="EMBL/GenBank/DDBJ databases">
        <authorList>
            <person name="Ehlers B."/>
            <person name="Leendertz F.H."/>
        </authorList>
    </citation>
    <scope>NUCLEOTIDE SEQUENCE [LARGE SCALE GENOMIC DNA]</scope>
    <source>
        <strain evidence="4 5">DSM 46844</strain>
    </source>
</reference>
<dbReference type="InterPro" id="IPR000587">
    <property type="entry name" value="Creatinase_N"/>
</dbReference>
<accession>A0A285EDY9</accession>
<dbReference type="OrthoDB" id="9806388at2"/>
<sequence length="433" mass="47214">MRIGSEPRVTGSPDTSLRQATRPRYDVPRSVASARTREAQPEVDAPLVRGAVEHGLARTRDALRRHDLAAALLVDPVNIRYVSGTSTMPVWTLHVIDRYVLVPAESEPILWEYASAPAELVSPHPHLETRTATSWSVFGSAERAQGRAERFAAEVADVLQERGVRDDRIGVDRLDTYGFLALQAAGLHLEPAQLAIEQARATKGAAEIELIRRSVRACDAAITHLHQAIRPGLTENEAWALFTGRAFALGGEYVEARLLSSGPRTNPWFREAGDRRIESGDLVSFDTDLIGPAGYLADVSRTYLAGDRKPTARQQRLYADAEAFLGEVIGALRPGAAFDEVGGRLSSRLPRAYHPQRYPFIAHGSGLSDEYPAIVFEDHHAGQIEAGMVFSVEAYVGVEGEDEGLKLEEQVLVTDGGVEVLSHAPHDERLSGG</sequence>
<dbReference type="InterPro" id="IPR036005">
    <property type="entry name" value="Creatinase/aminopeptidase-like"/>
</dbReference>
<feature type="region of interest" description="Disordered" evidence="1">
    <location>
        <begin position="1"/>
        <end position="41"/>
    </location>
</feature>
<dbReference type="EMBL" id="OBDO01000006">
    <property type="protein sequence ID" value="SNX97207.1"/>
    <property type="molecule type" value="Genomic_DNA"/>
</dbReference>
<evidence type="ECO:0000256" key="1">
    <source>
        <dbReference type="SAM" id="MobiDB-lite"/>
    </source>
</evidence>
<evidence type="ECO:0000313" key="4">
    <source>
        <dbReference type="EMBL" id="SNX97207.1"/>
    </source>
</evidence>
<dbReference type="SUPFAM" id="SSF53092">
    <property type="entry name" value="Creatinase/prolidase N-terminal domain"/>
    <property type="match status" value="1"/>
</dbReference>
<dbReference type="PANTHER" id="PTHR46112">
    <property type="entry name" value="AMINOPEPTIDASE"/>
    <property type="match status" value="1"/>
</dbReference>
<dbReference type="Pfam" id="PF01321">
    <property type="entry name" value="Creatinase_N"/>
    <property type="match status" value="1"/>
</dbReference>
<dbReference type="PANTHER" id="PTHR46112:SF2">
    <property type="entry name" value="XAA-PRO AMINOPEPTIDASE P-RELATED"/>
    <property type="match status" value="1"/>
</dbReference>
<evidence type="ECO:0000259" key="3">
    <source>
        <dbReference type="Pfam" id="PF01321"/>
    </source>
</evidence>
<keyword evidence="4" id="KW-0378">Hydrolase</keyword>
<dbReference type="CDD" id="cd01066">
    <property type="entry name" value="APP_MetAP"/>
    <property type="match status" value="1"/>
</dbReference>
<keyword evidence="4" id="KW-0645">Protease</keyword>
<dbReference type="AlphaFoldDB" id="A0A285EDY9"/>
<proteinExistence type="predicted"/>
<feature type="domain" description="Peptidase M24" evidence="2">
    <location>
        <begin position="209"/>
        <end position="415"/>
    </location>
</feature>
<evidence type="ECO:0000313" key="5">
    <source>
        <dbReference type="Proteomes" id="UP000219514"/>
    </source>
</evidence>
<dbReference type="InterPro" id="IPR000994">
    <property type="entry name" value="Pept_M24"/>
</dbReference>
<dbReference type="Proteomes" id="UP000219514">
    <property type="component" value="Unassembled WGS sequence"/>
</dbReference>
<organism evidence="4 5">
    <name type="scientific">Geodermatophilus sabuli</name>
    <dbReference type="NCBI Taxonomy" id="1564158"/>
    <lineage>
        <taxon>Bacteria</taxon>
        <taxon>Bacillati</taxon>
        <taxon>Actinomycetota</taxon>
        <taxon>Actinomycetes</taxon>
        <taxon>Geodermatophilales</taxon>
        <taxon>Geodermatophilaceae</taxon>
        <taxon>Geodermatophilus</taxon>
    </lineage>
</organism>
<keyword evidence="4" id="KW-0031">Aminopeptidase</keyword>
<keyword evidence="5" id="KW-1185">Reference proteome</keyword>
<name>A0A285EDY9_9ACTN</name>
<protein>
    <submittedName>
        <fullName evidence="4">Xaa-Pro aminopeptidase</fullName>
    </submittedName>
</protein>
<dbReference type="SUPFAM" id="SSF55920">
    <property type="entry name" value="Creatinase/aminopeptidase"/>
    <property type="match status" value="1"/>
</dbReference>
<dbReference type="Gene3D" id="3.40.350.10">
    <property type="entry name" value="Creatinase/prolidase N-terminal domain"/>
    <property type="match status" value="1"/>
</dbReference>
<dbReference type="GO" id="GO:0004177">
    <property type="term" value="F:aminopeptidase activity"/>
    <property type="evidence" value="ECO:0007669"/>
    <property type="project" value="UniProtKB-KW"/>
</dbReference>
<gene>
    <name evidence="4" type="ORF">SAMN06893097_106157</name>
</gene>
<dbReference type="Gene3D" id="3.90.230.10">
    <property type="entry name" value="Creatinase/methionine aminopeptidase superfamily"/>
    <property type="match status" value="1"/>
</dbReference>
<dbReference type="Pfam" id="PF00557">
    <property type="entry name" value="Peptidase_M24"/>
    <property type="match status" value="1"/>
</dbReference>
<feature type="domain" description="Creatinase N-terminal" evidence="3">
    <location>
        <begin position="56"/>
        <end position="201"/>
    </location>
</feature>
<evidence type="ECO:0000259" key="2">
    <source>
        <dbReference type="Pfam" id="PF00557"/>
    </source>
</evidence>
<dbReference type="InterPro" id="IPR050659">
    <property type="entry name" value="Peptidase_M24B"/>
</dbReference>